<dbReference type="KEGG" id="crw:CROST_045530"/>
<accession>A0A1S8LYW4</accession>
<evidence type="ECO:0000256" key="7">
    <source>
        <dbReference type="ARBA" id="ARBA00023136"/>
    </source>
</evidence>
<name>A0A1S8LYW4_9CLOT</name>
<keyword evidence="3" id="KW-0813">Transport</keyword>
<evidence type="ECO:0000256" key="5">
    <source>
        <dbReference type="ARBA" id="ARBA00022692"/>
    </source>
</evidence>
<dbReference type="Proteomes" id="UP000190951">
    <property type="component" value="Plasmid p330"/>
</dbReference>
<keyword evidence="6" id="KW-1133">Transmembrane helix</keyword>
<geneLocation type="plasmid" evidence="8 9">
    <name>p330</name>
</geneLocation>
<keyword evidence="5" id="KW-0812">Transmembrane</keyword>
<proteinExistence type="inferred from homology"/>
<dbReference type="Pfam" id="PF03845">
    <property type="entry name" value="Spore_permease"/>
    <property type="match status" value="1"/>
</dbReference>
<dbReference type="AlphaFoldDB" id="A0A1S8LYW4"/>
<dbReference type="NCBIfam" id="TIGR00912">
    <property type="entry name" value="2A0309"/>
    <property type="match status" value="1"/>
</dbReference>
<evidence type="ECO:0000256" key="4">
    <source>
        <dbReference type="ARBA" id="ARBA00022544"/>
    </source>
</evidence>
<evidence type="ECO:0000313" key="8">
    <source>
        <dbReference type="EMBL" id="URZ13775.1"/>
    </source>
</evidence>
<keyword evidence="8" id="KW-0614">Plasmid</keyword>
<dbReference type="RefSeq" id="WP_077834745.1">
    <property type="nucleotide sequence ID" value="NZ_CP096984.1"/>
</dbReference>
<evidence type="ECO:0000256" key="2">
    <source>
        <dbReference type="ARBA" id="ARBA00007998"/>
    </source>
</evidence>
<dbReference type="STRING" id="84029.CROST_11610"/>
<sequence length="363" mass="40875">MFNEKSMISSKQLIFLFLSLIQASTFTAVFISATTKQDTWLVSLCGFIIVFLLLNIYISLCNKFPGKTIIEIFPELYGKILGTVISFLYIFYFWFILPSNYRFIADFFSTHMGQNSDIIPFIIPTAILCIYTLKKGLEVISRISCIFSILTLLVSLIITILIINEIHFSKLFPAFQLNWGQFIQGTNVIVSIPLGEVVVFLLIFPNLNDKTKLKKSALLGFSLGYMFFLFILIRNILILGGVGSIQIQPTYQIASLINIGDFLNRVEILTAMFLLSNLFLKICFFTYAAVVSIAQCFKLTSYKPLVIPVTIISSILSITMFESPLEESVAALTTYPIFALLFIVIIPIISFIIACVKNSTTLN</sequence>
<keyword evidence="9" id="KW-1185">Reference proteome</keyword>
<comment type="similarity">
    <text evidence="2">Belongs to the amino acid-polyamine-organocation (APC) superfamily. Spore germination protein (SGP) (TC 2.A.3.9) family.</text>
</comment>
<dbReference type="GO" id="GO:0016020">
    <property type="term" value="C:membrane"/>
    <property type="evidence" value="ECO:0007669"/>
    <property type="project" value="UniProtKB-SubCell"/>
</dbReference>
<evidence type="ECO:0000256" key="6">
    <source>
        <dbReference type="ARBA" id="ARBA00022989"/>
    </source>
</evidence>
<dbReference type="PANTHER" id="PTHR34975:SF2">
    <property type="entry name" value="SPORE GERMINATION PROTEIN A2"/>
    <property type="match status" value="1"/>
</dbReference>
<dbReference type="GO" id="GO:0009847">
    <property type="term" value="P:spore germination"/>
    <property type="evidence" value="ECO:0007669"/>
    <property type="project" value="InterPro"/>
</dbReference>
<gene>
    <name evidence="8" type="ORF">CROST_045530</name>
</gene>
<reference evidence="8 9" key="1">
    <citation type="submission" date="2022-04" db="EMBL/GenBank/DDBJ databases">
        <title>Genome sequence of C. roseum typestrain.</title>
        <authorList>
            <person name="Poehlein A."/>
            <person name="Schoch T."/>
            <person name="Duerre P."/>
            <person name="Daniel R."/>
        </authorList>
    </citation>
    <scope>NUCLEOTIDE SEQUENCE [LARGE SCALE GENOMIC DNA]</scope>
    <source>
        <strain evidence="8 9">DSM 7320</strain>
        <plasmid evidence="8 9">p330</plasmid>
    </source>
</reference>
<protein>
    <submittedName>
        <fullName evidence="8">Uncharacterized protein</fullName>
    </submittedName>
</protein>
<keyword evidence="4" id="KW-0309">Germination</keyword>
<dbReference type="EMBL" id="CP096984">
    <property type="protein sequence ID" value="URZ13775.1"/>
    <property type="molecule type" value="Genomic_DNA"/>
</dbReference>
<evidence type="ECO:0000256" key="3">
    <source>
        <dbReference type="ARBA" id="ARBA00022448"/>
    </source>
</evidence>
<dbReference type="PANTHER" id="PTHR34975">
    <property type="entry name" value="SPORE GERMINATION PROTEIN A2"/>
    <property type="match status" value="1"/>
</dbReference>
<dbReference type="InterPro" id="IPR004761">
    <property type="entry name" value="Spore_GerAB"/>
</dbReference>
<evidence type="ECO:0000313" key="9">
    <source>
        <dbReference type="Proteomes" id="UP000190951"/>
    </source>
</evidence>
<evidence type="ECO:0000256" key="1">
    <source>
        <dbReference type="ARBA" id="ARBA00004141"/>
    </source>
</evidence>
<keyword evidence="7" id="KW-0472">Membrane</keyword>
<comment type="subcellular location">
    <subcellularLocation>
        <location evidence="1">Membrane</location>
        <topology evidence="1">Multi-pass membrane protein</topology>
    </subcellularLocation>
</comment>
<organism evidence="8 9">
    <name type="scientific">Clostridium felsineum</name>
    <dbReference type="NCBI Taxonomy" id="36839"/>
    <lineage>
        <taxon>Bacteria</taxon>
        <taxon>Bacillati</taxon>
        <taxon>Bacillota</taxon>
        <taxon>Clostridia</taxon>
        <taxon>Eubacteriales</taxon>
        <taxon>Clostridiaceae</taxon>
        <taxon>Clostridium</taxon>
    </lineage>
</organism>